<keyword evidence="3" id="KW-1185">Reference proteome</keyword>
<dbReference type="Pfam" id="PF04720">
    <property type="entry name" value="PDDEXK_6"/>
    <property type="match status" value="1"/>
</dbReference>
<protein>
    <recommendedName>
        <fullName evidence="4">DUF506 domain-containing protein</fullName>
    </recommendedName>
</protein>
<comment type="caution">
    <text evidence="2">The sequence shown here is derived from an EMBL/GenBank/DDBJ whole genome shotgun (WGS) entry which is preliminary data.</text>
</comment>
<feature type="region of interest" description="Disordered" evidence="1">
    <location>
        <begin position="327"/>
        <end position="370"/>
    </location>
</feature>
<organism evidence="2 3">
    <name type="scientific">Manihot esculenta</name>
    <name type="common">Cassava</name>
    <name type="synonym">Jatropha manihot</name>
    <dbReference type="NCBI Taxonomy" id="3983"/>
    <lineage>
        <taxon>Eukaryota</taxon>
        <taxon>Viridiplantae</taxon>
        <taxon>Streptophyta</taxon>
        <taxon>Embryophyta</taxon>
        <taxon>Tracheophyta</taxon>
        <taxon>Spermatophyta</taxon>
        <taxon>Magnoliopsida</taxon>
        <taxon>eudicotyledons</taxon>
        <taxon>Gunneridae</taxon>
        <taxon>Pentapetalae</taxon>
        <taxon>rosids</taxon>
        <taxon>fabids</taxon>
        <taxon>Malpighiales</taxon>
        <taxon>Euphorbiaceae</taxon>
        <taxon>Crotonoideae</taxon>
        <taxon>Manihoteae</taxon>
        <taxon>Manihot</taxon>
    </lineage>
</organism>
<dbReference type="PANTHER" id="PTHR31579">
    <property type="entry name" value="OS03G0796600 PROTEIN"/>
    <property type="match status" value="1"/>
</dbReference>
<gene>
    <name evidence="2" type="ORF">MANES_01G202700v8</name>
</gene>
<name>A0A2C9WMK6_MANES</name>
<sequence>MIALVMPYQMKIQPINSDTPTESIRLEPAKPVVKSRLKRLFELQFLRNPAAEKVAILDGTHFHKDGVNGSTEFEPSSQCLANMVQNFIEESNEKQSSAVVRCARNRCNCFNGNCNDSSEDEFEPYGVFDDPNLSSSGEGIETLKSLVPCASVSERNLLADTAGIVDKNRICKRKDDICRKIVTDGLVALGYDASICKSHWGKSPAHPAGEYEYIDVIISGERLLIDIDFRSEFEIARSTKAYKSLLQSLPHIFVGKADRLQKIICVVSNAAKQSLKKKGMHIPPWRKAEYVKAKWLSPYTRATQALSSHQPGTRPPKEQTFVRKGINNFPPGGREDNSEEDTELAESVFSLSPESSMEEENDTMVREWKPPEIKPKSFKIGFKTVTGLASVIEDEA</sequence>
<proteinExistence type="predicted"/>
<dbReference type="InterPro" id="IPR006502">
    <property type="entry name" value="PDDEXK-like"/>
</dbReference>
<dbReference type="EMBL" id="CM004387">
    <property type="protein sequence ID" value="OAY61609.1"/>
    <property type="molecule type" value="Genomic_DNA"/>
</dbReference>
<dbReference type="NCBIfam" id="TIGR01615">
    <property type="entry name" value="A_thal_3542"/>
    <property type="match status" value="1"/>
</dbReference>
<evidence type="ECO:0000313" key="3">
    <source>
        <dbReference type="Proteomes" id="UP000091857"/>
    </source>
</evidence>
<evidence type="ECO:0000313" key="2">
    <source>
        <dbReference type="EMBL" id="OAY61609.1"/>
    </source>
</evidence>
<dbReference type="Gramene" id="Manes.01G202700.1.v8.1">
    <property type="protein sequence ID" value="Manes.01G202700.1.v8.1.CDS"/>
    <property type="gene ID" value="Manes.01G202700.v8.1"/>
</dbReference>
<dbReference type="Proteomes" id="UP000091857">
    <property type="component" value="Chromosome 1"/>
</dbReference>
<dbReference type="PANTHER" id="PTHR31579:SF14">
    <property type="entry name" value="RNA POLYMERASE SUBUNIT BETA-BETA PROTEIN, PUTATIVE (DUF506)-RELATED"/>
    <property type="match status" value="1"/>
</dbReference>
<accession>A0A2C9WMK6</accession>
<evidence type="ECO:0008006" key="4">
    <source>
        <dbReference type="Google" id="ProtNLM"/>
    </source>
</evidence>
<evidence type="ECO:0000256" key="1">
    <source>
        <dbReference type="SAM" id="MobiDB-lite"/>
    </source>
</evidence>
<reference evidence="3" key="1">
    <citation type="journal article" date="2016" name="Nat. Biotechnol.">
        <title>Sequencing wild and cultivated cassava and related species reveals extensive interspecific hybridization and genetic diversity.</title>
        <authorList>
            <person name="Bredeson J.V."/>
            <person name="Lyons J.B."/>
            <person name="Prochnik S.E."/>
            <person name="Wu G.A."/>
            <person name="Ha C.M."/>
            <person name="Edsinger-Gonzales E."/>
            <person name="Grimwood J."/>
            <person name="Schmutz J."/>
            <person name="Rabbi I.Y."/>
            <person name="Egesi C."/>
            <person name="Nauluvula P."/>
            <person name="Lebot V."/>
            <person name="Ndunguru J."/>
            <person name="Mkamilo G."/>
            <person name="Bart R.S."/>
            <person name="Setter T.L."/>
            <person name="Gleadow R.M."/>
            <person name="Kulakow P."/>
            <person name="Ferguson M.E."/>
            <person name="Rounsley S."/>
            <person name="Rokhsar D.S."/>
        </authorList>
    </citation>
    <scope>NUCLEOTIDE SEQUENCE [LARGE SCALE GENOMIC DNA]</scope>
    <source>
        <strain evidence="3">cv. AM560-2</strain>
    </source>
</reference>
<dbReference type="STRING" id="3983.A0A2C9WMK6"/>
<dbReference type="AlphaFoldDB" id="A0A2C9WMK6"/>